<feature type="transmembrane region" description="Helical" evidence="7">
    <location>
        <begin position="163"/>
        <end position="183"/>
    </location>
</feature>
<evidence type="ECO:0000256" key="2">
    <source>
        <dbReference type="ARBA" id="ARBA00022448"/>
    </source>
</evidence>
<dbReference type="GeneID" id="24795764"/>
<dbReference type="AlphaFoldDB" id="A0A075WN91"/>
<name>A0A075WN91_ARCFL</name>
<evidence type="ECO:0000256" key="5">
    <source>
        <dbReference type="ARBA" id="ARBA00022989"/>
    </source>
</evidence>
<evidence type="ECO:0000313" key="8">
    <source>
        <dbReference type="EMBL" id="AIG99008.1"/>
    </source>
</evidence>
<dbReference type="PANTHER" id="PTHR30269">
    <property type="entry name" value="TRANSMEMBRANE PROTEIN YFCA"/>
    <property type="match status" value="1"/>
</dbReference>
<accession>A0A075WN91</accession>
<evidence type="ECO:0000256" key="4">
    <source>
        <dbReference type="ARBA" id="ARBA00022692"/>
    </source>
</evidence>
<sequence>MNEATIVAMFLLTLVAFTVRVVTGFGSAILLSPIFSNLMPPKEAVVLIILLESFVNVIFLLKERMNFSLREIYLGAFFGIAAGILFFGLLPQEIVGLTIGVAMGVMAAVMLLGVNFRVRRTRPLFLSMGFLSGAMGVITGVNGPQIVITLANQGYAASFIRSFMITYLVVIDTATLSAFFAFGHVNVQILTNFLILAPSIIIAYALGSRILSRMDGERLKRIILSAVVLLSLVVILRYGGGLIG</sequence>
<keyword evidence="5 7" id="KW-1133">Transmembrane helix</keyword>
<dbReference type="RefSeq" id="WP_010879510.1">
    <property type="nucleotide sequence ID" value="NZ_CP006577.1"/>
</dbReference>
<organism evidence="8 9">
    <name type="scientific">Archaeoglobus fulgidus DSM 8774</name>
    <dbReference type="NCBI Taxonomy" id="1344584"/>
    <lineage>
        <taxon>Archaea</taxon>
        <taxon>Methanobacteriati</taxon>
        <taxon>Methanobacteriota</taxon>
        <taxon>Archaeoglobi</taxon>
        <taxon>Archaeoglobales</taxon>
        <taxon>Archaeoglobaceae</taxon>
        <taxon>Archaeoglobus</taxon>
    </lineage>
</organism>
<keyword evidence="3 7" id="KW-1003">Cell membrane</keyword>
<dbReference type="HOGENOM" id="CLU_054750_5_2_2"/>
<feature type="transmembrane region" description="Helical" evidence="7">
    <location>
        <begin position="73"/>
        <end position="90"/>
    </location>
</feature>
<keyword evidence="2" id="KW-0813">Transport</keyword>
<feature type="transmembrane region" description="Helical" evidence="7">
    <location>
        <begin position="44"/>
        <end position="61"/>
    </location>
</feature>
<comment type="subcellular location">
    <subcellularLocation>
        <location evidence="1 7">Cell membrane</location>
        <topology evidence="1 7">Multi-pass membrane protein</topology>
    </subcellularLocation>
</comment>
<feature type="transmembrane region" description="Helical" evidence="7">
    <location>
        <begin position="219"/>
        <end position="239"/>
    </location>
</feature>
<dbReference type="GO" id="GO:0005886">
    <property type="term" value="C:plasma membrane"/>
    <property type="evidence" value="ECO:0007669"/>
    <property type="project" value="UniProtKB-SubCell"/>
</dbReference>
<dbReference type="PANTHER" id="PTHR30269:SF37">
    <property type="entry name" value="MEMBRANE TRANSPORTER PROTEIN"/>
    <property type="match status" value="1"/>
</dbReference>
<proteinExistence type="inferred from homology"/>
<keyword evidence="4 7" id="KW-0812">Transmembrane</keyword>
<dbReference type="InterPro" id="IPR052017">
    <property type="entry name" value="TSUP"/>
</dbReference>
<reference evidence="8 9" key="1">
    <citation type="submission" date="2013-07" db="EMBL/GenBank/DDBJ databases">
        <title>Genome of Archaeoglobus fulgidus.</title>
        <authorList>
            <person name="Fiebig A."/>
            <person name="Birkeland N.-K."/>
        </authorList>
    </citation>
    <scope>NUCLEOTIDE SEQUENCE [LARGE SCALE GENOMIC DNA]</scope>
    <source>
        <strain evidence="8 9">DSM 8774</strain>
    </source>
</reference>
<evidence type="ECO:0000256" key="3">
    <source>
        <dbReference type="ARBA" id="ARBA00022475"/>
    </source>
</evidence>
<evidence type="ECO:0000256" key="1">
    <source>
        <dbReference type="ARBA" id="ARBA00004651"/>
    </source>
</evidence>
<evidence type="ECO:0000256" key="6">
    <source>
        <dbReference type="ARBA" id="ARBA00023136"/>
    </source>
</evidence>
<dbReference type="KEGG" id="afg:AFULGI_00022830"/>
<dbReference type="InterPro" id="IPR002781">
    <property type="entry name" value="TM_pro_TauE-like"/>
</dbReference>
<feature type="transmembrane region" description="Helical" evidence="7">
    <location>
        <begin position="124"/>
        <end position="151"/>
    </location>
</feature>
<feature type="transmembrane region" description="Helical" evidence="7">
    <location>
        <begin position="97"/>
        <end position="118"/>
    </location>
</feature>
<dbReference type="Pfam" id="PF01925">
    <property type="entry name" value="TauE"/>
    <property type="match status" value="1"/>
</dbReference>
<evidence type="ECO:0000256" key="7">
    <source>
        <dbReference type="RuleBase" id="RU363041"/>
    </source>
</evidence>
<keyword evidence="6 7" id="KW-0472">Membrane</keyword>
<comment type="similarity">
    <text evidence="7">Belongs to the 4-toluene sulfonate uptake permease (TSUP) (TC 2.A.102) family.</text>
</comment>
<evidence type="ECO:0000313" key="9">
    <source>
        <dbReference type="Proteomes" id="UP000028501"/>
    </source>
</evidence>
<dbReference type="Proteomes" id="UP000028501">
    <property type="component" value="Chromosome"/>
</dbReference>
<feature type="transmembrane region" description="Helical" evidence="7">
    <location>
        <begin position="6"/>
        <end position="32"/>
    </location>
</feature>
<protein>
    <recommendedName>
        <fullName evidence="7">Probable membrane transporter protein</fullName>
    </recommendedName>
</protein>
<feature type="transmembrane region" description="Helical" evidence="7">
    <location>
        <begin position="189"/>
        <end position="207"/>
    </location>
</feature>
<dbReference type="EMBL" id="CP006577">
    <property type="protein sequence ID" value="AIG99008.1"/>
    <property type="molecule type" value="Genomic_DNA"/>
</dbReference>
<gene>
    <name evidence="8" type="ORF">AFULGI_00022830</name>
</gene>